<dbReference type="Proteomes" id="UP000198901">
    <property type="component" value="Unassembled WGS sequence"/>
</dbReference>
<reference evidence="2 3" key="1">
    <citation type="submission" date="2016-10" db="EMBL/GenBank/DDBJ databases">
        <authorList>
            <person name="de Groot N.N."/>
        </authorList>
    </citation>
    <scope>NUCLEOTIDE SEQUENCE [LARGE SCALE GENOMIC DNA]</scope>
    <source>
        <strain evidence="2 3">DSM 21668</strain>
    </source>
</reference>
<feature type="chain" id="PRO_5011586456" evidence="1">
    <location>
        <begin position="18"/>
        <end position="159"/>
    </location>
</feature>
<dbReference type="AlphaFoldDB" id="A0A1G9RHK7"/>
<proteinExistence type="predicted"/>
<feature type="signal peptide" evidence="1">
    <location>
        <begin position="1"/>
        <end position="17"/>
    </location>
</feature>
<dbReference type="EMBL" id="FNGS01000005">
    <property type="protein sequence ID" value="SDM22802.1"/>
    <property type="molecule type" value="Genomic_DNA"/>
</dbReference>
<evidence type="ECO:0000313" key="3">
    <source>
        <dbReference type="Proteomes" id="UP000198901"/>
    </source>
</evidence>
<accession>A0A1G9RHK7</accession>
<sequence length="159" mass="17709">MKRLSAFFLFLTLSASAQTPEQWYRRETGSRLSSPNRHMLPDSLFSGAFFRCRPLPAAHPSLMAGASRLACLSDELSAIHTRIVQAQGETGNQIRLAKLLLDVRRQAVEQYALLRNAAKRLPLVRKRLNTYVFDGSCALTRYDGLITELLGTAPPPIVP</sequence>
<name>A0A1G9RHK7_9BACT</name>
<keyword evidence="1" id="KW-0732">Signal</keyword>
<gene>
    <name evidence="2" type="ORF">SAMN04488090_2903</name>
</gene>
<dbReference type="RefSeq" id="WP_093203582.1">
    <property type="nucleotide sequence ID" value="NZ_FNGS01000005.1"/>
</dbReference>
<protein>
    <submittedName>
        <fullName evidence="2">Uncharacterized protein</fullName>
    </submittedName>
</protein>
<organism evidence="2 3">
    <name type="scientific">Siphonobacter aquaeclarae</name>
    <dbReference type="NCBI Taxonomy" id="563176"/>
    <lineage>
        <taxon>Bacteria</taxon>
        <taxon>Pseudomonadati</taxon>
        <taxon>Bacteroidota</taxon>
        <taxon>Cytophagia</taxon>
        <taxon>Cytophagales</taxon>
        <taxon>Cytophagaceae</taxon>
        <taxon>Siphonobacter</taxon>
    </lineage>
</organism>
<evidence type="ECO:0000313" key="2">
    <source>
        <dbReference type="EMBL" id="SDM22802.1"/>
    </source>
</evidence>
<keyword evidence="3" id="KW-1185">Reference proteome</keyword>
<evidence type="ECO:0000256" key="1">
    <source>
        <dbReference type="SAM" id="SignalP"/>
    </source>
</evidence>